<reference evidence="1 2" key="1">
    <citation type="submission" date="2018-09" db="EMBL/GenBank/DDBJ databases">
        <title>Genomic Encyclopedia of Archaeal and Bacterial Type Strains, Phase II (KMG-II): from individual species to whole genera.</title>
        <authorList>
            <person name="Goeker M."/>
        </authorList>
    </citation>
    <scope>NUCLEOTIDE SEQUENCE [LARGE SCALE GENOMIC DNA]</scope>
    <source>
        <strain evidence="1 2">DSM 21950</strain>
    </source>
</reference>
<comment type="caution">
    <text evidence="1">The sequence shown here is derived from an EMBL/GenBank/DDBJ whole genome shotgun (WGS) entry which is preliminary data.</text>
</comment>
<name>A0A419WMS5_9BACT</name>
<dbReference type="NCBIfam" id="TIGR01537">
    <property type="entry name" value="portal_HK97"/>
    <property type="match status" value="1"/>
</dbReference>
<gene>
    <name evidence="1" type="ORF">BXY64_3722</name>
</gene>
<organism evidence="1 2">
    <name type="scientific">Marinifilum flexuosum</name>
    <dbReference type="NCBI Taxonomy" id="1117708"/>
    <lineage>
        <taxon>Bacteria</taxon>
        <taxon>Pseudomonadati</taxon>
        <taxon>Bacteroidota</taxon>
        <taxon>Bacteroidia</taxon>
        <taxon>Marinilabiliales</taxon>
        <taxon>Marinifilaceae</taxon>
    </lineage>
</organism>
<dbReference type="InterPro" id="IPR006944">
    <property type="entry name" value="Phage/GTA_portal"/>
</dbReference>
<dbReference type="OrthoDB" id="9765386at2"/>
<dbReference type="Pfam" id="PF04860">
    <property type="entry name" value="Phage_portal"/>
    <property type="match status" value="1"/>
</dbReference>
<dbReference type="Proteomes" id="UP000284531">
    <property type="component" value="Unassembled WGS sequence"/>
</dbReference>
<keyword evidence="2" id="KW-1185">Reference proteome</keyword>
<dbReference type="Gene3D" id="3.30.1120.70">
    <property type="match status" value="1"/>
</dbReference>
<sequence length="433" mass="49202">MGKVKLFGKTVFEYRSGDSDTQSFSLKDASSDILDIFFGGRKSKSGQIVNQETAIGFSAVTAGVRVIAETIASLSFNVHRRLEGGNQEIAHNHNLQYLVHTAPYHLYTSFIFRETMINMAIMWGNAYARIIRNEFNKVLGFEIIHKQKVFPFLKEGEMWYKVVGLDQPIYFMDMIHIQGFVKDGLIGVALTDIARESIGSGLAMQELSSKFFANGGIYKGIITTPEKLSNESFERIKKSWKERNTGSDNHWSEPILEAGMEYKPMTLSPEQSQLLESRKFQLIEVARVLRIPPHKLGDLSKSTNNNIEHQSIEFVTDCIRPWVKRIEGEFNRKIFRQNEQGELFTRLNLNSLLRGDIKARGEFYSKMFSIGAFSPNKILQLEGENTFEGGDERYIQGANIPLSVIKEKYQADVLKQLAEAEKLKQETKGGNND</sequence>
<accession>A0A419WMS5</accession>
<proteinExistence type="predicted"/>
<dbReference type="Gene3D" id="3.40.140.120">
    <property type="match status" value="1"/>
</dbReference>
<dbReference type="Gene3D" id="1.20.1270.210">
    <property type="match status" value="1"/>
</dbReference>
<dbReference type="InterPro" id="IPR006427">
    <property type="entry name" value="Portal_HK97"/>
</dbReference>
<dbReference type="RefSeq" id="WP_120241431.1">
    <property type="nucleotide sequence ID" value="NZ_RAPQ01000012.1"/>
</dbReference>
<dbReference type="AlphaFoldDB" id="A0A419WMS5"/>
<evidence type="ECO:0000313" key="2">
    <source>
        <dbReference type="Proteomes" id="UP000284531"/>
    </source>
</evidence>
<protein>
    <submittedName>
        <fullName evidence="1">HK97 family phage portal protein</fullName>
    </submittedName>
</protein>
<dbReference type="EMBL" id="RAPQ01000012">
    <property type="protein sequence ID" value="RKD96775.1"/>
    <property type="molecule type" value="Genomic_DNA"/>
</dbReference>
<evidence type="ECO:0000313" key="1">
    <source>
        <dbReference type="EMBL" id="RKD96775.1"/>
    </source>
</evidence>